<keyword evidence="2" id="KW-1185">Reference proteome</keyword>
<organism evidence="1 2">
    <name type="scientific">Cytobacillus purgationiresistens</name>
    <dbReference type="NCBI Taxonomy" id="863449"/>
    <lineage>
        <taxon>Bacteria</taxon>
        <taxon>Bacillati</taxon>
        <taxon>Bacillota</taxon>
        <taxon>Bacilli</taxon>
        <taxon>Bacillales</taxon>
        <taxon>Bacillaceae</taxon>
        <taxon>Cytobacillus</taxon>
    </lineage>
</organism>
<sequence>MDKLEEIKSFIKAGRVRLIHINWMVKEIERLRELNRAIKEKSRFKNYLNVVEENLALEESLKKVRAQRDYYKKLYSTNTDMKKAL</sequence>
<protein>
    <submittedName>
        <fullName evidence="1">Uncharacterized protein</fullName>
    </submittedName>
</protein>
<comment type="caution">
    <text evidence="1">The sequence shown here is derived from an EMBL/GenBank/DDBJ whole genome shotgun (WGS) entry which is preliminary data.</text>
</comment>
<dbReference type="RefSeq" id="WP_307472037.1">
    <property type="nucleotide sequence ID" value="NZ_JAUSUB010000002.1"/>
</dbReference>
<reference evidence="1 2" key="1">
    <citation type="submission" date="2023-07" db="EMBL/GenBank/DDBJ databases">
        <title>Genomic Encyclopedia of Type Strains, Phase IV (KMG-IV): sequencing the most valuable type-strain genomes for metagenomic binning, comparative biology and taxonomic classification.</title>
        <authorList>
            <person name="Goeker M."/>
        </authorList>
    </citation>
    <scope>NUCLEOTIDE SEQUENCE [LARGE SCALE GENOMIC DNA]</scope>
    <source>
        <strain evidence="1 2">DSM 23494</strain>
    </source>
</reference>
<evidence type="ECO:0000313" key="2">
    <source>
        <dbReference type="Proteomes" id="UP001238088"/>
    </source>
</evidence>
<dbReference type="Proteomes" id="UP001238088">
    <property type="component" value="Unassembled WGS sequence"/>
</dbReference>
<name>A0ABU0ADF4_9BACI</name>
<proteinExistence type="predicted"/>
<dbReference type="EMBL" id="JAUSUB010000002">
    <property type="protein sequence ID" value="MDQ0268909.1"/>
    <property type="molecule type" value="Genomic_DNA"/>
</dbReference>
<evidence type="ECO:0000313" key="1">
    <source>
        <dbReference type="EMBL" id="MDQ0268909.1"/>
    </source>
</evidence>
<accession>A0ABU0ADF4</accession>
<gene>
    <name evidence="1" type="ORF">J2S17_000778</name>
</gene>